<dbReference type="Gene3D" id="2.60.40.640">
    <property type="match status" value="2"/>
</dbReference>
<comment type="caution">
    <text evidence="4">The sequence shown here is derived from an EMBL/GenBank/DDBJ whole genome shotgun (WGS) entry which is preliminary data.</text>
</comment>
<evidence type="ECO:0000256" key="1">
    <source>
        <dbReference type="ARBA" id="ARBA00005298"/>
    </source>
</evidence>
<dbReference type="AlphaFoldDB" id="A0AAE0XUK3"/>
<feature type="domain" description="Arrestin C-terminal-like" evidence="3">
    <location>
        <begin position="168"/>
        <end position="298"/>
    </location>
</feature>
<keyword evidence="5" id="KW-1185">Reference proteome</keyword>
<dbReference type="SUPFAM" id="SSF81296">
    <property type="entry name" value="E set domains"/>
    <property type="match status" value="2"/>
</dbReference>
<comment type="similarity">
    <text evidence="1">Belongs to the arrestin family.</text>
</comment>
<evidence type="ECO:0000259" key="3">
    <source>
        <dbReference type="SMART" id="SM01017"/>
    </source>
</evidence>
<dbReference type="Pfam" id="PF02752">
    <property type="entry name" value="Arrestin_C"/>
    <property type="match status" value="1"/>
</dbReference>
<organism evidence="4 5">
    <name type="scientific">Elysia crispata</name>
    <name type="common">lettuce slug</name>
    <dbReference type="NCBI Taxonomy" id="231223"/>
    <lineage>
        <taxon>Eukaryota</taxon>
        <taxon>Metazoa</taxon>
        <taxon>Spiralia</taxon>
        <taxon>Lophotrochozoa</taxon>
        <taxon>Mollusca</taxon>
        <taxon>Gastropoda</taxon>
        <taxon>Heterobranchia</taxon>
        <taxon>Euthyneura</taxon>
        <taxon>Panpulmonata</taxon>
        <taxon>Sacoglossa</taxon>
        <taxon>Placobranchoidea</taxon>
        <taxon>Plakobranchidae</taxon>
        <taxon>Elysia</taxon>
    </lineage>
</organism>
<proteinExistence type="inferred from homology"/>
<dbReference type="InterPro" id="IPR011022">
    <property type="entry name" value="Arrestin_C-like"/>
</dbReference>
<feature type="region of interest" description="Disordered" evidence="2">
    <location>
        <begin position="346"/>
        <end position="413"/>
    </location>
</feature>
<sequence length="687" mass="76093">MGKITRCFIALDEAAVYRQGDIIQGYVLLDVEEEVRINSVQIFLTGKALTKWYTPIVDSSTKSGLEIYVNVFKWLVKEPIEELTVGRHKWAFSFQLPNQGLPSSYEGQHGAVRYWLRLQVDKKFPGINADFYRYFTVLANIDANDPAFKRTFWYKNSKTMSKALGLGNAGTVTLKACTDRQVYCPGDKIQVSLEATNESTKDCGIVKARLFQNVEFRAGSETQNSSTPIRMLTGCVLGVGKTIKWDKQKLTVTRTPPSTAQLTCQIIKVTYHVLVEVEINMGFNLPVKLPVTIGTIPLGASLPKQESQPAPGRDGLKYEMCQYGIQTFTESQNDFRNVRFTPKNPLLTKSCGANEKPSATSLDASQQTTLKTVSPTSTDTPVVPSVSSPSHKTSKLQPSAPSDVQSTASENCPSSITDPCIAEAYEDSPTDAPPSYEETIAIDSSPRDFHFEPGPLPYHLMENAGKGSVLLLLFPMGSSDLVQRCFRSSAANMDLHQGQILGFTKQLSMMPSNMETSAVLLYFPSQRASLSWLQNQTATFPDLASSWWALVAENTGDSSSPPRAQESLAGVVALTYGKINWPAENTPEGDKAARIVQHASELGSDIVHHKVLNSSKASYAWGDWSSFPFRESDQCVLDVRQYDSREKYEAHKNLISEDIEGNKVYKYFQEPIVRHALSTSDLALFRN</sequence>
<dbReference type="EMBL" id="JAWDGP010007596">
    <property type="protein sequence ID" value="KAK3711794.1"/>
    <property type="molecule type" value="Genomic_DNA"/>
</dbReference>
<dbReference type="InterPro" id="IPR014756">
    <property type="entry name" value="Ig_E-set"/>
</dbReference>
<feature type="compositionally biased region" description="Polar residues" evidence="2">
    <location>
        <begin position="357"/>
        <end position="371"/>
    </location>
</feature>
<feature type="compositionally biased region" description="Polar residues" evidence="2">
    <location>
        <begin position="395"/>
        <end position="413"/>
    </location>
</feature>
<accession>A0AAE0XUK3</accession>
<dbReference type="InterPro" id="IPR011021">
    <property type="entry name" value="Arrestin-like_N"/>
</dbReference>
<evidence type="ECO:0000256" key="2">
    <source>
        <dbReference type="SAM" id="MobiDB-lite"/>
    </source>
</evidence>
<dbReference type="GO" id="GO:0005737">
    <property type="term" value="C:cytoplasm"/>
    <property type="evidence" value="ECO:0007669"/>
    <property type="project" value="TreeGrafter"/>
</dbReference>
<dbReference type="GO" id="GO:0015031">
    <property type="term" value="P:protein transport"/>
    <property type="evidence" value="ECO:0007669"/>
    <property type="project" value="TreeGrafter"/>
</dbReference>
<gene>
    <name evidence="4" type="ORF">RRG08_036998</name>
</gene>
<dbReference type="PANTHER" id="PTHR11188">
    <property type="entry name" value="ARRESTIN DOMAIN CONTAINING PROTEIN"/>
    <property type="match status" value="1"/>
</dbReference>
<dbReference type="Proteomes" id="UP001283361">
    <property type="component" value="Unassembled WGS sequence"/>
</dbReference>
<evidence type="ECO:0000313" key="5">
    <source>
        <dbReference type="Proteomes" id="UP001283361"/>
    </source>
</evidence>
<evidence type="ECO:0000313" key="4">
    <source>
        <dbReference type="EMBL" id="KAK3711794.1"/>
    </source>
</evidence>
<feature type="compositionally biased region" description="Low complexity" evidence="2">
    <location>
        <begin position="372"/>
        <end position="390"/>
    </location>
</feature>
<name>A0AAE0XUK3_9GAST</name>
<reference evidence="4" key="1">
    <citation type="journal article" date="2023" name="G3 (Bethesda)">
        <title>A reference genome for the long-term kleptoplast-retaining sea slug Elysia crispata morphotype clarki.</title>
        <authorList>
            <person name="Eastman K.E."/>
            <person name="Pendleton A.L."/>
            <person name="Shaikh M.A."/>
            <person name="Suttiyut T."/>
            <person name="Ogas R."/>
            <person name="Tomko P."/>
            <person name="Gavelis G."/>
            <person name="Widhalm J.R."/>
            <person name="Wisecaver J.H."/>
        </authorList>
    </citation>
    <scope>NUCLEOTIDE SEQUENCE</scope>
    <source>
        <strain evidence="4">ECLA1</strain>
    </source>
</reference>
<dbReference type="PANTHER" id="PTHR11188:SF17">
    <property type="entry name" value="FI21816P1"/>
    <property type="match status" value="1"/>
</dbReference>
<protein>
    <recommendedName>
        <fullName evidence="3">Arrestin C-terminal-like domain-containing protein</fullName>
    </recommendedName>
</protein>
<dbReference type="SMART" id="SM01017">
    <property type="entry name" value="Arrestin_C"/>
    <property type="match status" value="1"/>
</dbReference>
<dbReference type="InterPro" id="IPR014752">
    <property type="entry name" value="Arrestin-like_C"/>
</dbReference>
<dbReference type="Pfam" id="PF00339">
    <property type="entry name" value="Arrestin_N"/>
    <property type="match status" value="1"/>
</dbReference>
<dbReference type="InterPro" id="IPR050357">
    <property type="entry name" value="Arrestin_domain-protein"/>
</dbReference>